<feature type="transmembrane region" description="Helical" evidence="1">
    <location>
        <begin position="41"/>
        <end position="61"/>
    </location>
</feature>
<organism evidence="2 3">
    <name type="scientific">Paranoxybacillus vitaminiphilus</name>
    <dbReference type="NCBI Taxonomy" id="581036"/>
    <lineage>
        <taxon>Bacteria</taxon>
        <taxon>Bacillati</taxon>
        <taxon>Bacillota</taxon>
        <taxon>Bacilli</taxon>
        <taxon>Bacillales</taxon>
        <taxon>Anoxybacillaceae</taxon>
        <taxon>Paranoxybacillus</taxon>
    </lineage>
</organism>
<feature type="transmembrane region" description="Helical" evidence="1">
    <location>
        <begin position="323"/>
        <end position="341"/>
    </location>
</feature>
<feature type="transmembrane region" description="Helical" evidence="1">
    <location>
        <begin position="188"/>
        <end position="207"/>
    </location>
</feature>
<evidence type="ECO:0000313" key="3">
    <source>
        <dbReference type="Proteomes" id="UP000248555"/>
    </source>
</evidence>
<feature type="transmembrane region" description="Helical" evidence="1">
    <location>
        <begin position="123"/>
        <end position="141"/>
    </location>
</feature>
<feature type="transmembrane region" description="Helical" evidence="1">
    <location>
        <begin position="261"/>
        <end position="285"/>
    </location>
</feature>
<dbReference type="PANTHER" id="PTHR37814">
    <property type="entry name" value="CONSERVED MEMBRANE PROTEIN"/>
    <property type="match status" value="1"/>
</dbReference>
<feature type="transmembrane region" description="Helical" evidence="1">
    <location>
        <begin position="292"/>
        <end position="311"/>
    </location>
</feature>
<gene>
    <name evidence="2" type="ORF">B0I26_10174</name>
</gene>
<keyword evidence="1" id="KW-0812">Transmembrane</keyword>
<dbReference type="PANTHER" id="PTHR37814:SF1">
    <property type="entry name" value="MEMBRANE PROTEIN"/>
    <property type="match status" value="1"/>
</dbReference>
<dbReference type="Proteomes" id="UP000248555">
    <property type="component" value="Unassembled WGS sequence"/>
</dbReference>
<evidence type="ECO:0000256" key="1">
    <source>
        <dbReference type="SAM" id="Phobius"/>
    </source>
</evidence>
<sequence length="344" mass="37812">MSKLAITKWSGAIQVAAVYVGTVVGAGFATGKEIVEFFTQYGPFGLLGILISGFLFIWLGMRMMLIASRIKASSYKELNDYLFGKTISSVVTFVMMLIALGTASVMLSGAGAVFEEQLGISKQLGVFATILLTFVVMLFGLKGLFSVNVVIVPMLLLFSLSTSAIALFDLEITDAIVYPSSFKWVLSPFAYVAFNLAMAQMVLVPLASEIQDEQIVKRGSVLGGILLFIVLVSSHISLSVLPDVLKYDIPMAEVVKTFFISFYWLYIVVIYGEIFTSLIGGIFGLQRQLHSYFSISNIVLLFVLLLIVYVISLVDYSSLLSFLYPLFGYISILFLIFLVCCKIP</sequence>
<accession>A0A327YRF8</accession>
<dbReference type="InterPro" id="IPR038728">
    <property type="entry name" value="YkvI-like"/>
</dbReference>
<dbReference type="EMBL" id="QLMH01000001">
    <property type="protein sequence ID" value="RAK23121.1"/>
    <property type="molecule type" value="Genomic_DNA"/>
</dbReference>
<name>A0A327YRF8_9BACL</name>
<keyword evidence="1" id="KW-1133">Transmembrane helix</keyword>
<evidence type="ECO:0000313" key="2">
    <source>
        <dbReference type="EMBL" id="RAK23121.1"/>
    </source>
</evidence>
<keyword evidence="3" id="KW-1185">Reference proteome</keyword>
<keyword evidence="1" id="KW-0472">Membrane</keyword>
<dbReference type="AlphaFoldDB" id="A0A327YRF8"/>
<feature type="transmembrane region" description="Helical" evidence="1">
    <location>
        <begin position="12"/>
        <end position="29"/>
    </location>
</feature>
<feature type="transmembrane region" description="Helical" evidence="1">
    <location>
        <begin position="82"/>
        <end position="103"/>
    </location>
</feature>
<feature type="transmembrane region" description="Helical" evidence="1">
    <location>
        <begin position="148"/>
        <end position="168"/>
    </location>
</feature>
<reference evidence="2 3" key="1">
    <citation type="submission" date="2018-06" db="EMBL/GenBank/DDBJ databases">
        <title>Genomic Encyclopedia of Type Strains, Phase III (KMG-III): the genomes of soil and plant-associated and newly described type strains.</title>
        <authorList>
            <person name="Whitman W."/>
        </authorList>
    </citation>
    <scope>NUCLEOTIDE SEQUENCE [LARGE SCALE GENOMIC DNA]</scope>
    <source>
        <strain evidence="2 3">CGMCC 1.8979</strain>
    </source>
</reference>
<feature type="transmembrane region" description="Helical" evidence="1">
    <location>
        <begin position="219"/>
        <end position="241"/>
    </location>
</feature>
<proteinExistence type="predicted"/>
<dbReference type="OrthoDB" id="4424890at2"/>
<protein>
    <submittedName>
        <fullName evidence="2">Putative membrane protein YkvI</fullName>
    </submittedName>
</protein>
<comment type="caution">
    <text evidence="2">The sequence shown here is derived from an EMBL/GenBank/DDBJ whole genome shotgun (WGS) entry which is preliminary data.</text>
</comment>